<dbReference type="PRINTS" id="PR00344">
    <property type="entry name" value="BCTRLSENSOR"/>
</dbReference>
<keyword evidence="3" id="KW-0597">Phosphoprotein</keyword>
<dbReference type="SUPFAM" id="SSF55874">
    <property type="entry name" value="ATPase domain of HSP90 chaperone/DNA topoisomerase II/histidine kinase"/>
    <property type="match status" value="1"/>
</dbReference>
<comment type="catalytic activity">
    <reaction evidence="1">
        <text>ATP + protein L-histidine = ADP + protein N-phospho-L-histidine.</text>
        <dbReference type="EC" id="2.7.13.3"/>
    </reaction>
</comment>
<feature type="domain" description="Histidine kinase" evidence="9">
    <location>
        <begin position="168"/>
        <end position="378"/>
    </location>
</feature>
<dbReference type="AlphaFoldDB" id="A0A4R2P530"/>
<reference evidence="10 11" key="1">
    <citation type="submission" date="2019-03" db="EMBL/GenBank/DDBJ databases">
        <title>Genomic Encyclopedia of Type Strains, Phase IV (KMG-IV): sequencing the most valuable type-strain genomes for metagenomic binning, comparative biology and taxonomic classification.</title>
        <authorList>
            <person name="Goeker M."/>
        </authorList>
    </citation>
    <scope>NUCLEOTIDE SEQUENCE [LARGE SCALE GENOMIC DNA]</scope>
    <source>
        <strain evidence="10 11">DSM 19377</strain>
    </source>
</reference>
<dbReference type="InterPro" id="IPR003661">
    <property type="entry name" value="HisK_dim/P_dom"/>
</dbReference>
<dbReference type="InterPro" id="IPR018984">
    <property type="entry name" value="Histidine_kinase_N"/>
</dbReference>
<dbReference type="InterPro" id="IPR004358">
    <property type="entry name" value="Sig_transdc_His_kin-like_C"/>
</dbReference>
<dbReference type="PROSITE" id="PS50109">
    <property type="entry name" value="HIS_KIN"/>
    <property type="match status" value="1"/>
</dbReference>
<keyword evidence="8" id="KW-0902">Two-component regulatory system</keyword>
<proteinExistence type="predicted"/>
<dbReference type="Gene3D" id="3.30.565.10">
    <property type="entry name" value="Histidine kinase-like ATPase, C-terminal domain"/>
    <property type="match status" value="1"/>
</dbReference>
<keyword evidence="6 10" id="KW-0418">Kinase</keyword>
<dbReference type="RefSeq" id="WP_132745357.1">
    <property type="nucleotide sequence ID" value="NZ_SLXK01000008.1"/>
</dbReference>
<name>A0A4R2P530_9BACL</name>
<keyword evidence="5" id="KW-0547">Nucleotide-binding</keyword>
<dbReference type="GO" id="GO:0005524">
    <property type="term" value="F:ATP binding"/>
    <property type="evidence" value="ECO:0007669"/>
    <property type="project" value="UniProtKB-KW"/>
</dbReference>
<dbReference type="SMART" id="SM00387">
    <property type="entry name" value="HATPase_c"/>
    <property type="match status" value="1"/>
</dbReference>
<dbReference type="Pfam" id="PF02518">
    <property type="entry name" value="HATPase_c"/>
    <property type="match status" value="1"/>
</dbReference>
<evidence type="ECO:0000256" key="6">
    <source>
        <dbReference type="ARBA" id="ARBA00022777"/>
    </source>
</evidence>
<protein>
    <recommendedName>
        <fullName evidence="2">histidine kinase</fullName>
        <ecNumber evidence="2">2.7.13.3</ecNumber>
    </recommendedName>
</protein>
<evidence type="ECO:0000256" key="4">
    <source>
        <dbReference type="ARBA" id="ARBA00022679"/>
    </source>
</evidence>
<gene>
    <name evidence="10" type="ORF">EV207_10869</name>
</gene>
<evidence type="ECO:0000259" key="9">
    <source>
        <dbReference type="PROSITE" id="PS50109"/>
    </source>
</evidence>
<dbReference type="Gene3D" id="1.10.490.70">
    <property type="entry name" value="Histidine kinase N-terminal domain"/>
    <property type="match status" value="1"/>
</dbReference>
<accession>A0A4R2P530</accession>
<evidence type="ECO:0000256" key="3">
    <source>
        <dbReference type="ARBA" id="ARBA00022553"/>
    </source>
</evidence>
<dbReference type="PANTHER" id="PTHR43065:SF10">
    <property type="entry name" value="PEROXIDE STRESS-ACTIVATED HISTIDINE KINASE MAK3"/>
    <property type="match status" value="1"/>
</dbReference>
<dbReference type="Pfam" id="PF00512">
    <property type="entry name" value="HisKA"/>
    <property type="match status" value="1"/>
</dbReference>
<dbReference type="Pfam" id="PF09385">
    <property type="entry name" value="HisK_N"/>
    <property type="match status" value="1"/>
</dbReference>
<dbReference type="InterPro" id="IPR036890">
    <property type="entry name" value="HATPase_C_sf"/>
</dbReference>
<dbReference type="EC" id="2.7.13.3" evidence="2"/>
<evidence type="ECO:0000256" key="5">
    <source>
        <dbReference type="ARBA" id="ARBA00022741"/>
    </source>
</evidence>
<sequence length="380" mass="43688">MDGANFSIEHKERIMDLLDRRSDLIVDRWQKAIKLNESDPFYEDIISNVKNSIRLMKIFFRKPNKELVSALTEKIAIERIEAKADLGHFIRNINAGRKIILDLIVDENFDQKTAYIGIVSINRFIDSYIYYAITHFTKMKDQIIREKTEFIQDMHSDRLSILGQISASFAHEFRNPLTAIKGFISLLAKNPELDAQSKYYVSIIDKEMDSLEDKVSQFLYLSKMKGLGDDIAVFDLTTLVKEMIHFMYPRFVVEAIKVENSIESDINVSGVVEQIKQVILNIMNNAVEELSEICGHREIIVNVHRIENAARVTIINNGRKIPSHILENIFHPFISTKELGTGLGLAVCKDIIEEHHGEIRVFSREDKTAFEFTLPIADVK</sequence>
<dbReference type="PANTHER" id="PTHR43065">
    <property type="entry name" value="SENSOR HISTIDINE KINASE"/>
    <property type="match status" value="1"/>
</dbReference>
<evidence type="ECO:0000256" key="2">
    <source>
        <dbReference type="ARBA" id="ARBA00012438"/>
    </source>
</evidence>
<keyword evidence="4" id="KW-0808">Transferase</keyword>
<dbReference type="SUPFAM" id="SSF47384">
    <property type="entry name" value="Homodimeric domain of signal transducing histidine kinase"/>
    <property type="match status" value="1"/>
</dbReference>
<evidence type="ECO:0000256" key="7">
    <source>
        <dbReference type="ARBA" id="ARBA00022840"/>
    </source>
</evidence>
<evidence type="ECO:0000256" key="8">
    <source>
        <dbReference type="ARBA" id="ARBA00023012"/>
    </source>
</evidence>
<dbReference type="Proteomes" id="UP000295416">
    <property type="component" value="Unassembled WGS sequence"/>
</dbReference>
<dbReference type="CDD" id="cd00082">
    <property type="entry name" value="HisKA"/>
    <property type="match status" value="1"/>
</dbReference>
<dbReference type="EMBL" id="SLXK01000008">
    <property type="protein sequence ID" value="TCP29777.1"/>
    <property type="molecule type" value="Genomic_DNA"/>
</dbReference>
<organism evidence="10 11">
    <name type="scientific">Scopulibacillus darangshiensis</name>
    <dbReference type="NCBI Taxonomy" id="442528"/>
    <lineage>
        <taxon>Bacteria</taxon>
        <taxon>Bacillati</taxon>
        <taxon>Bacillota</taxon>
        <taxon>Bacilli</taxon>
        <taxon>Bacillales</taxon>
        <taxon>Sporolactobacillaceae</taxon>
        <taxon>Scopulibacillus</taxon>
    </lineage>
</organism>
<dbReference type="GO" id="GO:0000155">
    <property type="term" value="F:phosphorelay sensor kinase activity"/>
    <property type="evidence" value="ECO:0007669"/>
    <property type="project" value="InterPro"/>
</dbReference>
<dbReference type="SMART" id="SM00388">
    <property type="entry name" value="HisKA"/>
    <property type="match status" value="1"/>
</dbReference>
<dbReference type="InterPro" id="IPR036097">
    <property type="entry name" value="HisK_dim/P_sf"/>
</dbReference>
<dbReference type="InterPro" id="IPR005467">
    <property type="entry name" value="His_kinase_dom"/>
</dbReference>
<dbReference type="Gene3D" id="1.10.287.130">
    <property type="match status" value="1"/>
</dbReference>
<keyword evidence="11" id="KW-1185">Reference proteome</keyword>
<evidence type="ECO:0000313" key="11">
    <source>
        <dbReference type="Proteomes" id="UP000295416"/>
    </source>
</evidence>
<comment type="caution">
    <text evidence="10">The sequence shown here is derived from an EMBL/GenBank/DDBJ whole genome shotgun (WGS) entry which is preliminary data.</text>
</comment>
<evidence type="ECO:0000313" key="10">
    <source>
        <dbReference type="EMBL" id="TCP29777.1"/>
    </source>
</evidence>
<evidence type="ECO:0000256" key="1">
    <source>
        <dbReference type="ARBA" id="ARBA00000085"/>
    </source>
</evidence>
<dbReference type="InterPro" id="IPR003594">
    <property type="entry name" value="HATPase_dom"/>
</dbReference>
<keyword evidence="7" id="KW-0067">ATP-binding</keyword>
<dbReference type="OrthoDB" id="9815750at2"/>